<organism evidence="1 2">
    <name type="scientific">Mycena rosella</name>
    <name type="common">Pink bonnet</name>
    <name type="synonym">Agaricus rosellus</name>
    <dbReference type="NCBI Taxonomy" id="1033263"/>
    <lineage>
        <taxon>Eukaryota</taxon>
        <taxon>Fungi</taxon>
        <taxon>Dikarya</taxon>
        <taxon>Basidiomycota</taxon>
        <taxon>Agaricomycotina</taxon>
        <taxon>Agaricomycetes</taxon>
        <taxon>Agaricomycetidae</taxon>
        <taxon>Agaricales</taxon>
        <taxon>Marasmiineae</taxon>
        <taxon>Mycenaceae</taxon>
        <taxon>Mycena</taxon>
    </lineage>
</organism>
<dbReference type="AlphaFoldDB" id="A0AAD7DS81"/>
<sequence length="56" mass="6018">MLDISVFCGQSISGRPFLVSVPPAPMPDISIFCRQSISGRSFLASVPPAPIHHLCH</sequence>
<proteinExistence type="predicted"/>
<keyword evidence="2" id="KW-1185">Reference proteome</keyword>
<evidence type="ECO:0000313" key="1">
    <source>
        <dbReference type="EMBL" id="KAJ7697828.1"/>
    </source>
</evidence>
<name>A0AAD7DS81_MYCRO</name>
<accession>A0AAD7DS81</accession>
<protein>
    <submittedName>
        <fullName evidence="1">Uncharacterized protein</fullName>
    </submittedName>
</protein>
<reference evidence="1" key="1">
    <citation type="submission" date="2023-03" db="EMBL/GenBank/DDBJ databases">
        <title>Massive genome expansion in bonnet fungi (Mycena s.s.) driven by repeated elements and novel gene families across ecological guilds.</title>
        <authorList>
            <consortium name="Lawrence Berkeley National Laboratory"/>
            <person name="Harder C.B."/>
            <person name="Miyauchi S."/>
            <person name="Viragh M."/>
            <person name="Kuo A."/>
            <person name="Thoen E."/>
            <person name="Andreopoulos B."/>
            <person name="Lu D."/>
            <person name="Skrede I."/>
            <person name="Drula E."/>
            <person name="Henrissat B."/>
            <person name="Morin E."/>
            <person name="Kohler A."/>
            <person name="Barry K."/>
            <person name="LaButti K."/>
            <person name="Morin E."/>
            <person name="Salamov A."/>
            <person name="Lipzen A."/>
            <person name="Mereny Z."/>
            <person name="Hegedus B."/>
            <person name="Baldrian P."/>
            <person name="Stursova M."/>
            <person name="Weitz H."/>
            <person name="Taylor A."/>
            <person name="Grigoriev I.V."/>
            <person name="Nagy L.G."/>
            <person name="Martin F."/>
            <person name="Kauserud H."/>
        </authorList>
    </citation>
    <scope>NUCLEOTIDE SEQUENCE</scope>
    <source>
        <strain evidence="1">CBHHK067</strain>
    </source>
</reference>
<gene>
    <name evidence="1" type="ORF">B0H17DRAFT_1051326</name>
</gene>
<comment type="caution">
    <text evidence="1">The sequence shown here is derived from an EMBL/GenBank/DDBJ whole genome shotgun (WGS) entry which is preliminary data.</text>
</comment>
<dbReference type="Proteomes" id="UP001221757">
    <property type="component" value="Unassembled WGS sequence"/>
</dbReference>
<evidence type="ECO:0000313" key="2">
    <source>
        <dbReference type="Proteomes" id="UP001221757"/>
    </source>
</evidence>
<dbReference type="EMBL" id="JARKIE010000028">
    <property type="protein sequence ID" value="KAJ7697828.1"/>
    <property type="molecule type" value="Genomic_DNA"/>
</dbReference>